<feature type="region of interest" description="Disordered" evidence="1">
    <location>
        <begin position="1"/>
        <end position="27"/>
    </location>
</feature>
<evidence type="ECO:0000256" key="1">
    <source>
        <dbReference type="SAM" id="MobiDB-lite"/>
    </source>
</evidence>
<dbReference type="Proteomes" id="UP000035680">
    <property type="component" value="Unassembled WGS sequence"/>
</dbReference>
<sequence length="77" mass="8975">MAHKQPSHIETLRKDKDVTMSSQEHDDHSKYLQRFQKSFTTRQDAAVAFLGVICDTYWEEMLNTCRLAVDNSRAKQS</sequence>
<dbReference type="AlphaFoldDB" id="A0A0K0FB41"/>
<accession>A0A0K0FB41</accession>
<evidence type="ECO:0000313" key="3">
    <source>
        <dbReference type="WBParaSite" id="SVE_0604700.1"/>
    </source>
</evidence>
<organism evidence="2 3">
    <name type="scientific">Strongyloides venezuelensis</name>
    <name type="common">Threadworm</name>
    <dbReference type="NCBI Taxonomy" id="75913"/>
    <lineage>
        <taxon>Eukaryota</taxon>
        <taxon>Metazoa</taxon>
        <taxon>Ecdysozoa</taxon>
        <taxon>Nematoda</taxon>
        <taxon>Chromadorea</taxon>
        <taxon>Rhabditida</taxon>
        <taxon>Tylenchina</taxon>
        <taxon>Panagrolaimomorpha</taxon>
        <taxon>Strongyloidoidea</taxon>
        <taxon>Strongyloididae</taxon>
        <taxon>Strongyloides</taxon>
    </lineage>
</organism>
<evidence type="ECO:0000313" key="2">
    <source>
        <dbReference type="Proteomes" id="UP000035680"/>
    </source>
</evidence>
<name>A0A0K0FB41_STRVS</name>
<keyword evidence="2" id="KW-1185">Reference proteome</keyword>
<proteinExistence type="predicted"/>
<dbReference type="WBParaSite" id="SVE_0604700.1">
    <property type="protein sequence ID" value="SVE_0604700.1"/>
    <property type="gene ID" value="SVE_0604700"/>
</dbReference>
<reference evidence="3" key="2">
    <citation type="submission" date="2015-08" db="UniProtKB">
        <authorList>
            <consortium name="WormBaseParasite"/>
        </authorList>
    </citation>
    <scope>IDENTIFICATION</scope>
</reference>
<feature type="compositionally biased region" description="Basic and acidic residues" evidence="1">
    <location>
        <begin position="10"/>
        <end position="27"/>
    </location>
</feature>
<reference evidence="2" key="1">
    <citation type="submission" date="2014-07" db="EMBL/GenBank/DDBJ databases">
        <authorList>
            <person name="Martin A.A"/>
            <person name="De Silva N."/>
        </authorList>
    </citation>
    <scope>NUCLEOTIDE SEQUENCE</scope>
</reference>
<protein>
    <submittedName>
        <fullName evidence="3">IMD domain-containing protein</fullName>
    </submittedName>
</protein>